<gene>
    <name evidence="1" type="ORF">IAC79_07100</name>
</gene>
<evidence type="ECO:0000313" key="2">
    <source>
        <dbReference type="Proteomes" id="UP000886845"/>
    </source>
</evidence>
<reference evidence="1" key="2">
    <citation type="journal article" date="2021" name="PeerJ">
        <title>Extensive microbial diversity within the chicken gut microbiome revealed by metagenomics and culture.</title>
        <authorList>
            <person name="Gilroy R."/>
            <person name="Ravi A."/>
            <person name="Getino M."/>
            <person name="Pursley I."/>
            <person name="Horton D.L."/>
            <person name="Alikhan N.F."/>
            <person name="Baker D."/>
            <person name="Gharbi K."/>
            <person name="Hall N."/>
            <person name="Watson M."/>
            <person name="Adriaenssens E.M."/>
            <person name="Foster-Nyarko E."/>
            <person name="Jarju S."/>
            <person name="Secka A."/>
            <person name="Antonio M."/>
            <person name="Oren A."/>
            <person name="Chaudhuri R.R."/>
            <person name="La Ragione R."/>
            <person name="Hildebrand F."/>
            <person name="Pallen M.J."/>
        </authorList>
    </citation>
    <scope>NUCLEOTIDE SEQUENCE</scope>
    <source>
        <strain evidence="1">35461</strain>
    </source>
</reference>
<dbReference type="EMBL" id="DVOR01000228">
    <property type="protein sequence ID" value="HIV09862.1"/>
    <property type="molecule type" value="Genomic_DNA"/>
</dbReference>
<evidence type="ECO:0000313" key="1">
    <source>
        <dbReference type="EMBL" id="HIV09862.1"/>
    </source>
</evidence>
<dbReference type="Pfam" id="PF04301">
    <property type="entry name" value="BioG"/>
    <property type="match status" value="1"/>
</dbReference>
<dbReference type="SUPFAM" id="SSF53474">
    <property type="entry name" value="alpha/beta-Hydrolases"/>
    <property type="match status" value="1"/>
</dbReference>
<accession>A0A9D1NP14</accession>
<protein>
    <submittedName>
        <fullName evidence="1">DUF452 family protein</fullName>
    </submittedName>
</protein>
<proteinExistence type="predicted"/>
<dbReference type="AlphaFoldDB" id="A0A9D1NP14"/>
<dbReference type="Gene3D" id="3.40.50.1820">
    <property type="entry name" value="alpha/beta hydrolase"/>
    <property type="match status" value="1"/>
</dbReference>
<reference evidence="1" key="1">
    <citation type="submission" date="2020-10" db="EMBL/GenBank/DDBJ databases">
        <authorList>
            <person name="Gilroy R."/>
        </authorList>
    </citation>
    <scope>NUCLEOTIDE SEQUENCE</scope>
    <source>
        <strain evidence="1">35461</strain>
    </source>
</reference>
<sequence>MQSAMYPGARRGRTVLFFLGWGMDPTPFEAMPRAWDTCFVWDYASLDGLPALPEGPVDLLAWSMGVWAAAQTLPRERLDSATAVNGTPWPIDAARGIPPAVFDATLAALSEAGIAKFRRRMCGGAAATADFLARAPKRSADDLAAELEALGRAIRERPERPFAWDRAFACEGDRIFPPAAQRAAFPDALSRPGAHWAPDLFADLLAGRAP</sequence>
<dbReference type="InterPro" id="IPR029058">
    <property type="entry name" value="AB_hydrolase_fold"/>
</dbReference>
<dbReference type="InterPro" id="IPR007398">
    <property type="entry name" value="BioG"/>
</dbReference>
<name>A0A9D1NP14_9BACT</name>
<comment type="caution">
    <text evidence="1">The sequence shown here is derived from an EMBL/GenBank/DDBJ whole genome shotgun (WGS) entry which is preliminary data.</text>
</comment>
<organism evidence="1 2">
    <name type="scientific">Candidatus Spyradenecus faecavium</name>
    <dbReference type="NCBI Taxonomy" id="2840947"/>
    <lineage>
        <taxon>Bacteria</taxon>
        <taxon>Pseudomonadati</taxon>
        <taxon>Lentisphaerota</taxon>
        <taxon>Lentisphaeria</taxon>
        <taxon>Lentisphaerales</taxon>
        <taxon>Lentisphaeraceae</taxon>
        <taxon>Lentisphaeraceae incertae sedis</taxon>
        <taxon>Candidatus Spyradenecus</taxon>
    </lineage>
</organism>
<dbReference type="Proteomes" id="UP000886845">
    <property type="component" value="Unassembled WGS sequence"/>
</dbReference>